<dbReference type="Gene3D" id="1.20.5.4090">
    <property type="match status" value="1"/>
</dbReference>
<protein>
    <submittedName>
        <fullName evidence="4">Uncharacterized protein</fullName>
    </submittedName>
</protein>
<organism evidence="4 5">
    <name type="scientific">Orchesella dallaii</name>
    <dbReference type="NCBI Taxonomy" id="48710"/>
    <lineage>
        <taxon>Eukaryota</taxon>
        <taxon>Metazoa</taxon>
        <taxon>Ecdysozoa</taxon>
        <taxon>Arthropoda</taxon>
        <taxon>Hexapoda</taxon>
        <taxon>Collembola</taxon>
        <taxon>Entomobryomorpha</taxon>
        <taxon>Entomobryoidea</taxon>
        <taxon>Orchesellidae</taxon>
        <taxon>Orchesellinae</taxon>
        <taxon>Orchesella</taxon>
    </lineage>
</organism>
<accession>A0ABP1QZT2</accession>
<feature type="region of interest" description="Disordered" evidence="2">
    <location>
        <begin position="78"/>
        <end position="137"/>
    </location>
</feature>
<dbReference type="Proteomes" id="UP001642540">
    <property type="component" value="Unassembled WGS sequence"/>
</dbReference>
<feature type="region of interest" description="Disordered" evidence="2">
    <location>
        <begin position="256"/>
        <end position="277"/>
    </location>
</feature>
<sequence length="277" mass="30438">MPVLAKQKDITVEDEEMENLRITVNNDEGTIDESAEESQDESLGESEVEDENVKQNADETVVNTVDVHDADTIELLASDEELFQSPPSSPQATRTGGDETNTSAQAQSEPIARRLRSPSSRRKPAQKICPIPDRKNAGLSKSRQKRFVLEAALILIIVAIAVPGIAMGGYAIYRAETLSYEVDNLNSKLDELEKEVFKAHNRTELLYKEVKELARAMDTLQKDLDNFKGKSVQLSYLISSITGKLNSSSSSCLLQEKENEKGAGNSYGRTSSGNPTT</sequence>
<proteinExistence type="predicted"/>
<feature type="compositionally biased region" description="Acidic residues" evidence="2">
    <location>
        <begin position="29"/>
        <end position="50"/>
    </location>
</feature>
<feature type="compositionally biased region" description="Polar residues" evidence="2">
    <location>
        <begin position="267"/>
        <end position="277"/>
    </location>
</feature>
<keyword evidence="3" id="KW-1133">Transmembrane helix</keyword>
<reference evidence="4 5" key="1">
    <citation type="submission" date="2024-08" db="EMBL/GenBank/DDBJ databases">
        <authorList>
            <person name="Cucini C."/>
            <person name="Frati F."/>
        </authorList>
    </citation>
    <scope>NUCLEOTIDE SEQUENCE [LARGE SCALE GENOMIC DNA]</scope>
</reference>
<comment type="caution">
    <text evidence="4">The sequence shown here is derived from an EMBL/GenBank/DDBJ whole genome shotgun (WGS) entry which is preliminary data.</text>
</comment>
<keyword evidence="3" id="KW-0812">Transmembrane</keyword>
<feature type="region of interest" description="Disordered" evidence="2">
    <location>
        <begin position="17"/>
        <end position="63"/>
    </location>
</feature>
<evidence type="ECO:0000256" key="1">
    <source>
        <dbReference type="SAM" id="Coils"/>
    </source>
</evidence>
<feature type="compositionally biased region" description="Polar residues" evidence="2">
    <location>
        <begin position="90"/>
        <end position="108"/>
    </location>
</feature>
<evidence type="ECO:0000313" key="4">
    <source>
        <dbReference type="EMBL" id="CAL8112225.1"/>
    </source>
</evidence>
<evidence type="ECO:0000256" key="2">
    <source>
        <dbReference type="SAM" id="MobiDB-lite"/>
    </source>
</evidence>
<keyword evidence="1" id="KW-0175">Coiled coil</keyword>
<feature type="coiled-coil region" evidence="1">
    <location>
        <begin position="175"/>
        <end position="230"/>
    </location>
</feature>
<feature type="transmembrane region" description="Helical" evidence="3">
    <location>
        <begin position="147"/>
        <end position="173"/>
    </location>
</feature>
<dbReference type="EMBL" id="CAXLJM020000048">
    <property type="protein sequence ID" value="CAL8112225.1"/>
    <property type="molecule type" value="Genomic_DNA"/>
</dbReference>
<keyword evidence="3" id="KW-0472">Membrane</keyword>
<feature type="compositionally biased region" description="Basic residues" evidence="2">
    <location>
        <begin position="113"/>
        <end position="125"/>
    </location>
</feature>
<name>A0ABP1QZT2_9HEXA</name>
<evidence type="ECO:0000256" key="3">
    <source>
        <dbReference type="SAM" id="Phobius"/>
    </source>
</evidence>
<keyword evidence="5" id="KW-1185">Reference proteome</keyword>
<evidence type="ECO:0000313" key="5">
    <source>
        <dbReference type="Proteomes" id="UP001642540"/>
    </source>
</evidence>
<gene>
    <name evidence="4" type="ORF">ODALV1_LOCUS15546</name>
</gene>